<dbReference type="AlphaFoldDB" id="A0A382GC32"/>
<evidence type="ECO:0000313" key="1">
    <source>
        <dbReference type="EMBL" id="SVB72412.1"/>
    </source>
</evidence>
<accession>A0A382GC32</accession>
<protein>
    <recommendedName>
        <fullName evidence="2">Major tropism determinant N-terminal domain-containing protein</fullName>
    </recommendedName>
</protein>
<dbReference type="EMBL" id="UINC01054556">
    <property type="protein sequence ID" value="SVB72412.1"/>
    <property type="molecule type" value="Genomic_DNA"/>
</dbReference>
<evidence type="ECO:0008006" key="2">
    <source>
        <dbReference type="Google" id="ProtNLM"/>
    </source>
</evidence>
<feature type="non-terminal residue" evidence="1">
    <location>
        <position position="407"/>
    </location>
</feature>
<sequence length="407" mass="42078">MAKLFKFNIAGLGETVQFGKRQGQIRYTTTAGFEVRNADLSSLATLKVAAPVDASDVATKTYVDSVSQGLQIKDSVDVATNMLNTDDMQHITYSSTSDTWEWTSGGVTPTLDNSTLADGFRVLIKDSTDTRYNGIFVYNSTPKSFTRASDADGSATGKVSPGTFTFVELGQNWKSSGWVISGTGNEIDVPTDQQDWTLFSKHEGVRVGNGLVESNDVISVQGDNSTIFTINDQVAVKSGTTTGDVLLARSSNQSAEWGKVNLDSSTVTGNLGRASGGLGNDISSVAQGSILVSGPATGGAGNDGTTTSLVLGSANEVVRTNSLGTGVEYGILDVNDSTTGTIGIARGGTGLTSFVTGDIMMGTGGGALQSLAVGTTNQVLAISAGGVPNYVDATTLPGNTHYIKQAI</sequence>
<name>A0A382GC32_9ZZZZ</name>
<proteinExistence type="predicted"/>
<organism evidence="1">
    <name type="scientific">marine metagenome</name>
    <dbReference type="NCBI Taxonomy" id="408172"/>
    <lineage>
        <taxon>unclassified sequences</taxon>
        <taxon>metagenomes</taxon>
        <taxon>ecological metagenomes</taxon>
    </lineage>
</organism>
<reference evidence="1" key="1">
    <citation type="submission" date="2018-05" db="EMBL/GenBank/DDBJ databases">
        <authorList>
            <person name="Lanie J.A."/>
            <person name="Ng W.-L."/>
            <person name="Kazmierczak K.M."/>
            <person name="Andrzejewski T.M."/>
            <person name="Davidsen T.M."/>
            <person name="Wayne K.J."/>
            <person name="Tettelin H."/>
            <person name="Glass J.I."/>
            <person name="Rusch D."/>
            <person name="Podicherti R."/>
            <person name="Tsui H.-C.T."/>
            <person name="Winkler M.E."/>
        </authorList>
    </citation>
    <scope>NUCLEOTIDE SEQUENCE</scope>
</reference>
<gene>
    <name evidence="1" type="ORF">METZ01_LOCUS225266</name>
</gene>